<accession>A0ABN6PM19</accession>
<organism evidence="2 3">
    <name type="scientific">Sphaerotilus microaerophilus</name>
    <dbReference type="NCBI Taxonomy" id="2914710"/>
    <lineage>
        <taxon>Bacteria</taxon>
        <taxon>Pseudomonadati</taxon>
        <taxon>Pseudomonadota</taxon>
        <taxon>Betaproteobacteria</taxon>
        <taxon>Burkholderiales</taxon>
        <taxon>Sphaerotilaceae</taxon>
        <taxon>Sphaerotilus</taxon>
    </lineage>
</organism>
<proteinExistence type="predicted"/>
<keyword evidence="3" id="KW-1185">Reference proteome</keyword>
<gene>
    <name evidence="2" type="ORF">CATMQ487_18250</name>
</gene>
<reference evidence="2" key="1">
    <citation type="submission" date="2022-04" db="EMBL/GenBank/DDBJ databases">
        <title>Whole genome sequence of Sphaerotilus sp. FB-5.</title>
        <authorList>
            <person name="Takeda M."/>
            <person name="Narihara S."/>
            <person name="Akimoto M."/>
            <person name="Akimoto R."/>
            <person name="Nishiyashiki S."/>
            <person name="Murakami T."/>
        </authorList>
    </citation>
    <scope>NUCLEOTIDE SEQUENCE</scope>
    <source>
        <strain evidence="2">FB-5</strain>
    </source>
</reference>
<name>A0ABN6PM19_9BURK</name>
<evidence type="ECO:0000313" key="2">
    <source>
        <dbReference type="EMBL" id="BDI04855.1"/>
    </source>
</evidence>
<dbReference type="EMBL" id="AP025730">
    <property type="protein sequence ID" value="BDI04855.1"/>
    <property type="molecule type" value="Genomic_DNA"/>
</dbReference>
<sequence length="61" mass="6361">MLSPAVTLIDSKRSTSSGNGELSVMGGGMRRAGGVDSVQVDDRQAPPRWAATKVTFRAARG</sequence>
<dbReference type="Proteomes" id="UP001057498">
    <property type="component" value="Chromosome"/>
</dbReference>
<evidence type="ECO:0000256" key="1">
    <source>
        <dbReference type="SAM" id="MobiDB-lite"/>
    </source>
</evidence>
<feature type="region of interest" description="Disordered" evidence="1">
    <location>
        <begin position="1"/>
        <end position="45"/>
    </location>
</feature>
<protein>
    <submittedName>
        <fullName evidence="2">Uncharacterized protein</fullName>
    </submittedName>
</protein>
<evidence type="ECO:0000313" key="3">
    <source>
        <dbReference type="Proteomes" id="UP001057498"/>
    </source>
</evidence>